<keyword evidence="2" id="KW-0255">Endonuclease</keyword>
<protein>
    <submittedName>
        <fullName evidence="2">5-methylcytosine-specific restriction endonuclease McrA</fullName>
    </submittedName>
</protein>
<proteinExistence type="predicted"/>
<accession>A0A7W6WM87</accession>
<keyword evidence="3" id="KW-1185">Reference proteome</keyword>
<dbReference type="Proteomes" id="UP000555728">
    <property type="component" value="Unassembled WGS sequence"/>
</dbReference>
<sequence length="103" mass="11573">MPRRAPTVCPHCGGTHPHGVRCPRLRDTRPSASRRGYGTDWRRLRAELMPEGTRCRMCGKPAAHLDHILPKSRGGTDDPSNLQPLCHKCHNRKTAAEREARTC</sequence>
<dbReference type="AlphaFoldDB" id="A0A7W6WM87"/>
<dbReference type="RefSeq" id="WP_425502607.1">
    <property type="nucleotide sequence ID" value="NZ_JACIGI010000039.1"/>
</dbReference>
<reference evidence="2 3" key="1">
    <citation type="submission" date="2020-08" db="EMBL/GenBank/DDBJ databases">
        <title>Genome sequencing of Purple Non-Sulfur Bacteria from various extreme environments.</title>
        <authorList>
            <person name="Mayer M."/>
        </authorList>
    </citation>
    <scope>NUCLEOTIDE SEQUENCE [LARGE SCALE GENOMIC DNA]</scope>
    <source>
        <strain evidence="2 3">JA135</strain>
    </source>
</reference>
<dbReference type="GO" id="GO:0004519">
    <property type="term" value="F:endonuclease activity"/>
    <property type="evidence" value="ECO:0007669"/>
    <property type="project" value="UniProtKB-KW"/>
</dbReference>
<keyword evidence="2" id="KW-0540">Nuclease</keyword>
<organism evidence="2 3">
    <name type="scientific">Roseospira goensis</name>
    <dbReference type="NCBI Taxonomy" id="391922"/>
    <lineage>
        <taxon>Bacteria</taxon>
        <taxon>Pseudomonadati</taxon>
        <taxon>Pseudomonadota</taxon>
        <taxon>Alphaproteobacteria</taxon>
        <taxon>Rhodospirillales</taxon>
        <taxon>Rhodospirillaceae</taxon>
        <taxon>Roseospira</taxon>
    </lineage>
</organism>
<dbReference type="GO" id="GO:0003676">
    <property type="term" value="F:nucleic acid binding"/>
    <property type="evidence" value="ECO:0007669"/>
    <property type="project" value="InterPro"/>
</dbReference>
<dbReference type="InterPro" id="IPR002711">
    <property type="entry name" value="HNH"/>
</dbReference>
<evidence type="ECO:0000259" key="1">
    <source>
        <dbReference type="SMART" id="SM00507"/>
    </source>
</evidence>
<dbReference type="Gene3D" id="1.10.30.50">
    <property type="match status" value="1"/>
</dbReference>
<gene>
    <name evidence="2" type="ORF">GGD88_003252</name>
</gene>
<dbReference type="InterPro" id="IPR003615">
    <property type="entry name" value="HNH_nuc"/>
</dbReference>
<dbReference type="CDD" id="cd00085">
    <property type="entry name" value="HNHc"/>
    <property type="match status" value="1"/>
</dbReference>
<evidence type="ECO:0000313" key="2">
    <source>
        <dbReference type="EMBL" id="MBB4287503.1"/>
    </source>
</evidence>
<feature type="domain" description="HNH nuclease" evidence="1">
    <location>
        <begin position="43"/>
        <end position="91"/>
    </location>
</feature>
<keyword evidence="2" id="KW-0378">Hydrolase</keyword>
<dbReference type="EMBL" id="JACIGI010000039">
    <property type="protein sequence ID" value="MBB4287503.1"/>
    <property type="molecule type" value="Genomic_DNA"/>
</dbReference>
<evidence type="ECO:0000313" key="3">
    <source>
        <dbReference type="Proteomes" id="UP000555728"/>
    </source>
</evidence>
<dbReference type="Pfam" id="PF01844">
    <property type="entry name" value="HNH"/>
    <property type="match status" value="1"/>
</dbReference>
<dbReference type="SMART" id="SM00507">
    <property type="entry name" value="HNHc"/>
    <property type="match status" value="1"/>
</dbReference>
<name>A0A7W6WM87_9PROT</name>
<dbReference type="GO" id="GO:0008270">
    <property type="term" value="F:zinc ion binding"/>
    <property type="evidence" value="ECO:0007669"/>
    <property type="project" value="InterPro"/>
</dbReference>
<comment type="caution">
    <text evidence="2">The sequence shown here is derived from an EMBL/GenBank/DDBJ whole genome shotgun (WGS) entry which is preliminary data.</text>
</comment>